<dbReference type="GO" id="GO:0031505">
    <property type="term" value="P:fungal-type cell wall organization"/>
    <property type="evidence" value="ECO:0007669"/>
    <property type="project" value="TreeGrafter"/>
</dbReference>
<keyword evidence="1" id="KW-1133">Transmembrane helix</keyword>
<dbReference type="OrthoDB" id="4480814at2759"/>
<evidence type="ECO:0000256" key="1">
    <source>
        <dbReference type="SAM" id="Phobius"/>
    </source>
</evidence>
<accession>A0A1Q2ZVX7</accession>
<dbReference type="eggNOG" id="ENOG502S4UA">
    <property type="taxonomic scope" value="Eukaryota"/>
</dbReference>
<dbReference type="GO" id="GO:0051285">
    <property type="term" value="C:cell cortex of cell tip"/>
    <property type="evidence" value="ECO:0007669"/>
    <property type="project" value="TreeGrafter"/>
</dbReference>
<feature type="chain" id="PRO_5010301030" description="Protein PUN1" evidence="2">
    <location>
        <begin position="24"/>
        <end position="262"/>
    </location>
</feature>
<evidence type="ECO:0008006" key="5">
    <source>
        <dbReference type="Google" id="ProtNLM"/>
    </source>
</evidence>
<proteinExistence type="predicted"/>
<dbReference type="InterPro" id="IPR009571">
    <property type="entry name" value="SUR7/Rim9-like_fungi"/>
</dbReference>
<evidence type="ECO:0000313" key="3">
    <source>
        <dbReference type="EMBL" id="GAV47555.1"/>
    </source>
</evidence>
<feature type="transmembrane region" description="Helical" evidence="1">
    <location>
        <begin position="220"/>
        <end position="242"/>
    </location>
</feature>
<feature type="transmembrane region" description="Helical" evidence="1">
    <location>
        <begin position="142"/>
        <end position="165"/>
    </location>
</feature>
<keyword evidence="1" id="KW-0812">Transmembrane</keyword>
<comment type="caution">
    <text evidence="3">The sequence shown here is derived from an EMBL/GenBank/DDBJ whole genome shotgun (WGS) entry which is preliminary data.</text>
</comment>
<evidence type="ECO:0000313" key="4">
    <source>
        <dbReference type="Proteomes" id="UP000187013"/>
    </source>
</evidence>
<dbReference type="PANTHER" id="PTHR28019">
    <property type="entry name" value="CELL MEMBRANE PROTEIN YLR413W-RELATED"/>
    <property type="match status" value="1"/>
</dbReference>
<feature type="transmembrane region" description="Helical" evidence="1">
    <location>
        <begin position="177"/>
        <end position="200"/>
    </location>
</feature>
<keyword evidence="1" id="KW-0472">Membrane</keyword>
<evidence type="ECO:0000256" key="2">
    <source>
        <dbReference type="SAM" id="SignalP"/>
    </source>
</evidence>
<dbReference type="AlphaFoldDB" id="A0A1Q2ZVX7"/>
<organism evidence="3 4">
    <name type="scientific">Zygosaccharomyces rouxii</name>
    <dbReference type="NCBI Taxonomy" id="4956"/>
    <lineage>
        <taxon>Eukaryota</taxon>
        <taxon>Fungi</taxon>
        <taxon>Dikarya</taxon>
        <taxon>Ascomycota</taxon>
        <taxon>Saccharomycotina</taxon>
        <taxon>Saccharomycetes</taxon>
        <taxon>Saccharomycetales</taxon>
        <taxon>Saccharomycetaceae</taxon>
        <taxon>Zygosaccharomyces</taxon>
    </lineage>
</organism>
<feature type="signal peptide" evidence="2">
    <location>
        <begin position="1"/>
        <end position="23"/>
    </location>
</feature>
<dbReference type="EMBL" id="BDGX01000008">
    <property type="protein sequence ID" value="GAV47555.1"/>
    <property type="molecule type" value="Genomic_DNA"/>
</dbReference>
<dbReference type="PANTHER" id="PTHR28019:SF2">
    <property type="entry name" value="CELL MEMBRANE PROTEIN YLR413W-RELATED"/>
    <property type="match status" value="1"/>
</dbReference>
<dbReference type="InterPro" id="IPR052413">
    <property type="entry name" value="SUR7_domain"/>
</dbReference>
<reference evidence="3 4" key="1">
    <citation type="submission" date="2016-08" db="EMBL/GenBank/DDBJ databases">
        <title>Draft genome sequence of allopolyploid Zygosaccharomyces rouxii.</title>
        <authorList>
            <person name="Watanabe J."/>
            <person name="Uehara K."/>
            <person name="Mogi Y."/>
            <person name="Tsukioka Y."/>
        </authorList>
    </citation>
    <scope>NUCLEOTIDE SEQUENCE [LARGE SCALE GENOMIC DNA]</scope>
    <source>
        <strain evidence="3 4">NBRC 110957</strain>
    </source>
</reference>
<keyword evidence="2" id="KW-0732">Signal</keyword>
<gene>
    <name evidence="3" type="ORF">ZYGR_0H04010</name>
</gene>
<dbReference type="GO" id="GO:0005886">
    <property type="term" value="C:plasma membrane"/>
    <property type="evidence" value="ECO:0007669"/>
    <property type="project" value="InterPro"/>
</dbReference>
<sequence length="262" mass="28927">MAIINASVLFFTALLSFSALILAIVACAGSTSNYNPLNKIFVAQLNLKNLNADKVFSKTSSELDIPAFINVGLWSYCVASDNGSVKYCTSPNGIQKFDLKKMLTDSIGNNKVADMADSLAKVMLPDNLQDKMGYYNNLVKCMFITLLIGICALFLDLVVNIVRWIVHARLLNWFGRFLASIAFTSLIISAGTSTGTYVYIRHLLKENYDEYGIKLSLGRVFLALIWATVGAALFNSILWGLVRARRRSFPGSPMPSEEKPLI</sequence>
<protein>
    <recommendedName>
        <fullName evidence="5">Protein PUN1</fullName>
    </recommendedName>
</protein>
<name>A0A1Q2ZVX7_ZYGRO</name>
<dbReference type="Pfam" id="PF06687">
    <property type="entry name" value="SUR7"/>
    <property type="match status" value="1"/>
</dbReference>
<dbReference type="Proteomes" id="UP000187013">
    <property type="component" value="Unassembled WGS sequence"/>
</dbReference>